<evidence type="ECO:0000313" key="7">
    <source>
        <dbReference type="EMBL" id="CAF0768306.1"/>
    </source>
</evidence>
<dbReference type="Gene3D" id="1.20.1280.290">
    <property type="match status" value="2"/>
</dbReference>
<proteinExistence type="predicted"/>
<name>A0A813PXS5_9BILA</name>
<dbReference type="InterPro" id="IPR006603">
    <property type="entry name" value="PQ-loop_rpt"/>
</dbReference>
<evidence type="ECO:0000256" key="3">
    <source>
        <dbReference type="ARBA" id="ARBA00022989"/>
    </source>
</evidence>
<dbReference type="PANTHER" id="PTHR12226">
    <property type="entry name" value="MANNOSE-P-DOLICHOL UTILIZATION DEFECT 1 LEC35 -RELATED"/>
    <property type="match status" value="1"/>
</dbReference>
<sequence>MILLQFLSLSVNILCLVQKLPQIIGLYKTKNVNSISISSVLLEEMGYTIVLAYNLWKHYPLSTFFEYVVLFIQDILLLFAIAKYSINEKDKRTTNRSKPLYGILIFCLYLLASLLGLVPKVWMNICTLFVIPISASSKILQLRTIISNKNAGQVSKIGWAIAAYGSFARIITNLYETNDMNMVINLLISFILNTSVVIVCMIYSKGSVPKLTNENRKKTT</sequence>
<evidence type="ECO:0000256" key="1">
    <source>
        <dbReference type="ARBA" id="ARBA00004141"/>
    </source>
</evidence>
<dbReference type="Proteomes" id="UP000663877">
    <property type="component" value="Unassembled WGS sequence"/>
</dbReference>
<comment type="subcellular location">
    <subcellularLocation>
        <location evidence="1">Membrane</location>
        <topology evidence="1">Multi-pass membrane protein</topology>
    </subcellularLocation>
</comment>
<dbReference type="Pfam" id="PF04193">
    <property type="entry name" value="PQ-loop"/>
    <property type="match status" value="1"/>
</dbReference>
<keyword evidence="4 5" id="KW-0472">Membrane</keyword>
<dbReference type="EMBL" id="CAJNOM010000008">
    <property type="protein sequence ID" value="CAF0768306.1"/>
    <property type="molecule type" value="Genomic_DNA"/>
</dbReference>
<keyword evidence="3 5" id="KW-1133">Transmembrane helix</keyword>
<keyword evidence="2 5" id="KW-0812">Transmembrane</keyword>
<dbReference type="SMART" id="SM00679">
    <property type="entry name" value="CTNS"/>
    <property type="match status" value="2"/>
</dbReference>
<dbReference type="OrthoDB" id="271506at2759"/>
<feature type="transmembrane region" description="Helical" evidence="5">
    <location>
        <begin position="183"/>
        <end position="203"/>
    </location>
</feature>
<evidence type="ECO:0008006" key="10">
    <source>
        <dbReference type="Google" id="ProtNLM"/>
    </source>
</evidence>
<accession>A0A813PXS5</accession>
<reference evidence="6" key="1">
    <citation type="submission" date="2021-02" db="EMBL/GenBank/DDBJ databases">
        <authorList>
            <person name="Nowell W R."/>
        </authorList>
    </citation>
    <scope>NUCLEOTIDE SEQUENCE</scope>
</reference>
<evidence type="ECO:0000256" key="2">
    <source>
        <dbReference type="ARBA" id="ARBA00022692"/>
    </source>
</evidence>
<evidence type="ECO:0000256" key="5">
    <source>
        <dbReference type="SAM" id="Phobius"/>
    </source>
</evidence>
<dbReference type="AlphaFoldDB" id="A0A813PXS5"/>
<evidence type="ECO:0000313" key="9">
    <source>
        <dbReference type="Proteomes" id="UP000663877"/>
    </source>
</evidence>
<evidence type="ECO:0000256" key="4">
    <source>
        <dbReference type="ARBA" id="ARBA00023136"/>
    </source>
</evidence>
<keyword evidence="8" id="KW-1185">Reference proteome</keyword>
<feature type="transmembrane region" description="Helical" evidence="5">
    <location>
        <begin position="64"/>
        <end position="86"/>
    </location>
</feature>
<organism evidence="6 9">
    <name type="scientific">Adineta steineri</name>
    <dbReference type="NCBI Taxonomy" id="433720"/>
    <lineage>
        <taxon>Eukaryota</taxon>
        <taxon>Metazoa</taxon>
        <taxon>Spiralia</taxon>
        <taxon>Gnathifera</taxon>
        <taxon>Rotifera</taxon>
        <taxon>Eurotatoria</taxon>
        <taxon>Bdelloidea</taxon>
        <taxon>Adinetida</taxon>
        <taxon>Adinetidae</taxon>
        <taxon>Adineta</taxon>
    </lineage>
</organism>
<dbReference type="InterPro" id="IPR016817">
    <property type="entry name" value="MannP-dilichol_defect-1"/>
</dbReference>
<protein>
    <recommendedName>
        <fullName evidence="10">PQ-loop repeat-containing protein 3</fullName>
    </recommendedName>
</protein>
<dbReference type="PANTHER" id="PTHR12226:SF3">
    <property type="entry name" value="SOLUTE CARRIER FAMILY 66 MEMBER 3"/>
    <property type="match status" value="1"/>
</dbReference>
<feature type="transmembrane region" description="Helical" evidence="5">
    <location>
        <begin position="98"/>
        <end position="115"/>
    </location>
</feature>
<dbReference type="EMBL" id="CAJNOI010000007">
    <property type="protein sequence ID" value="CAF0759577.1"/>
    <property type="molecule type" value="Genomic_DNA"/>
</dbReference>
<comment type="caution">
    <text evidence="6">The sequence shown here is derived from an EMBL/GenBank/DDBJ whole genome shotgun (WGS) entry which is preliminary data.</text>
</comment>
<dbReference type="Proteomes" id="UP000663832">
    <property type="component" value="Unassembled WGS sequence"/>
</dbReference>
<dbReference type="GO" id="GO:0016020">
    <property type="term" value="C:membrane"/>
    <property type="evidence" value="ECO:0007669"/>
    <property type="project" value="UniProtKB-SubCell"/>
</dbReference>
<evidence type="ECO:0000313" key="6">
    <source>
        <dbReference type="EMBL" id="CAF0759577.1"/>
    </source>
</evidence>
<evidence type="ECO:0000313" key="8">
    <source>
        <dbReference type="Proteomes" id="UP000663832"/>
    </source>
</evidence>
<gene>
    <name evidence="6" type="ORF">BJG266_LOCUS2925</name>
    <name evidence="7" type="ORF">QVE165_LOCUS2455</name>
</gene>